<keyword evidence="2" id="KW-1185">Reference proteome</keyword>
<dbReference type="RefSeq" id="WP_154407044.1">
    <property type="nucleotide sequence ID" value="NZ_VUNR01000013.1"/>
</dbReference>
<evidence type="ECO:0000313" key="1">
    <source>
        <dbReference type="EMBL" id="MSU08880.1"/>
    </source>
</evidence>
<name>A0A6I2UH53_9FIRM</name>
<accession>A0A6I2UH53</accession>
<dbReference type="Proteomes" id="UP000433181">
    <property type="component" value="Unassembled WGS sequence"/>
</dbReference>
<dbReference type="AlphaFoldDB" id="A0A6I2UH53"/>
<reference evidence="1 2" key="1">
    <citation type="submission" date="2019-08" db="EMBL/GenBank/DDBJ databases">
        <title>In-depth cultivation of the pig gut microbiome towards novel bacterial diversity and tailored functional studies.</title>
        <authorList>
            <person name="Wylensek D."/>
            <person name="Hitch T.C.A."/>
            <person name="Clavel T."/>
        </authorList>
    </citation>
    <scope>NUCLEOTIDE SEQUENCE [LARGE SCALE GENOMIC DNA]</scope>
    <source>
        <strain evidence="1 2">WCA-693-APC-5D-A</strain>
    </source>
</reference>
<proteinExistence type="predicted"/>
<comment type="caution">
    <text evidence="1">The sequence shown here is derived from an EMBL/GenBank/DDBJ whole genome shotgun (WGS) entry which is preliminary data.</text>
</comment>
<sequence length="145" mass="16875">MSKYKSVKTVIDGIKFDSKAEGEFYLYLRRKEDKGEIALIGVHPKVRLQDKFSLAGKTYPAITYAPDFHVEFVDGRELYFDVKGMSTPVALLKYKMYMHLQYTRPEFARVPLLWVKLERGLWMDYFSGKPINLDGECDGHERGTH</sequence>
<dbReference type="EMBL" id="VUNR01000013">
    <property type="protein sequence ID" value="MSU08880.1"/>
    <property type="molecule type" value="Genomic_DNA"/>
</dbReference>
<organism evidence="1 2">
    <name type="scientific">Anaerovibrio slackiae</name>
    <dbReference type="NCBI Taxonomy" id="2652309"/>
    <lineage>
        <taxon>Bacteria</taxon>
        <taxon>Bacillati</taxon>
        <taxon>Bacillota</taxon>
        <taxon>Negativicutes</taxon>
        <taxon>Selenomonadales</taxon>
        <taxon>Selenomonadaceae</taxon>
        <taxon>Anaerovibrio</taxon>
    </lineage>
</organism>
<protein>
    <submittedName>
        <fullName evidence="1">DUF1064 domain-containing protein</fullName>
    </submittedName>
</protein>
<dbReference type="Pfam" id="PF06356">
    <property type="entry name" value="DUF1064"/>
    <property type="match status" value="1"/>
</dbReference>
<evidence type="ECO:0000313" key="2">
    <source>
        <dbReference type="Proteomes" id="UP000433181"/>
    </source>
</evidence>
<dbReference type="InterPro" id="IPR009414">
    <property type="entry name" value="DUF1064"/>
</dbReference>
<dbReference type="GeneID" id="96778812"/>
<gene>
    <name evidence="1" type="ORF">FYJ84_07780</name>
</gene>